<evidence type="ECO:0000256" key="13">
    <source>
        <dbReference type="ARBA" id="ARBA00035015"/>
    </source>
</evidence>
<dbReference type="InterPro" id="IPR002126">
    <property type="entry name" value="Cadherin-like_dom"/>
</dbReference>
<dbReference type="PANTHER" id="PTHR14139">
    <property type="entry name" value="CALSYNTENIN"/>
    <property type="match status" value="1"/>
</dbReference>
<name>A0A7R9GDX5_9CRUS</name>
<comment type="similarity">
    <text evidence="13">Belongs to the calsyntenin family.</text>
</comment>
<dbReference type="GO" id="GO:0051965">
    <property type="term" value="P:positive regulation of synapse assembly"/>
    <property type="evidence" value="ECO:0007669"/>
    <property type="project" value="TreeGrafter"/>
</dbReference>
<dbReference type="GO" id="GO:0009986">
    <property type="term" value="C:cell surface"/>
    <property type="evidence" value="ECO:0007669"/>
    <property type="project" value="TreeGrafter"/>
</dbReference>
<keyword evidence="3" id="KW-0732">Signal</keyword>
<dbReference type="PROSITE" id="PS50268">
    <property type="entry name" value="CADHERIN_2"/>
    <property type="match status" value="1"/>
</dbReference>
<gene>
    <name evidence="17" type="ORF">NMOB1V02_LOCUS5254</name>
</gene>
<evidence type="ECO:0000313" key="17">
    <source>
        <dbReference type="EMBL" id="CAD7277523.1"/>
    </source>
</evidence>
<evidence type="ECO:0000256" key="4">
    <source>
        <dbReference type="ARBA" id="ARBA00022737"/>
    </source>
</evidence>
<keyword evidence="11" id="KW-0628">Postsynaptic cell membrane</keyword>
<evidence type="ECO:0000256" key="15">
    <source>
        <dbReference type="SAM" id="MobiDB-lite"/>
    </source>
</evidence>
<dbReference type="PRINTS" id="PR00205">
    <property type="entry name" value="CADHERIN"/>
</dbReference>
<evidence type="ECO:0000256" key="6">
    <source>
        <dbReference type="ARBA" id="ARBA00022889"/>
    </source>
</evidence>
<dbReference type="Gene3D" id="2.60.40.60">
    <property type="entry name" value="Cadherins"/>
    <property type="match status" value="1"/>
</dbReference>
<evidence type="ECO:0000313" key="18">
    <source>
        <dbReference type="Proteomes" id="UP000678499"/>
    </source>
</evidence>
<reference evidence="17" key="1">
    <citation type="submission" date="2020-11" db="EMBL/GenBank/DDBJ databases">
        <authorList>
            <person name="Tran Van P."/>
        </authorList>
    </citation>
    <scope>NUCLEOTIDE SEQUENCE</scope>
</reference>
<comment type="subcellular location">
    <subcellularLocation>
        <location evidence="12">Postsynaptic cell membrane</location>
        <topology evidence="12">Single-pass type I membrane protein</topology>
    </subcellularLocation>
</comment>
<keyword evidence="10" id="KW-0325">Glycoprotein</keyword>
<protein>
    <recommendedName>
        <fullName evidence="16">Cadherin domain-containing protein</fullName>
    </recommendedName>
</protein>
<dbReference type="Proteomes" id="UP000678499">
    <property type="component" value="Unassembled WGS sequence"/>
</dbReference>
<dbReference type="Pfam" id="PF00028">
    <property type="entry name" value="Cadherin"/>
    <property type="match status" value="1"/>
</dbReference>
<keyword evidence="4" id="KW-0677">Repeat</keyword>
<evidence type="ECO:0000256" key="3">
    <source>
        <dbReference type="ARBA" id="ARBA00022729"/>
    </source>
</evidence>
<evidence type="ECO:0000256" key="5">
    <source>
        <dbReference type="ARBA" id="ARBA00022837"/>
    </source>
</evidence>
<keyword evidence="2" id="KW-0812">Transmembrane</keyword>
<evidence type="ECO:0000256" key="14">
    <source>
        <dbReference type="PROSITE-ProRule" id="PRU00043"/>
    </source>
</evidence>
<keyword evidence="7" id="KW-1133">Transmembrane helix</keyword>
<evidence type="ECO:0000256" key="9">
    <source>
        <dbReference type="ARBA" id="ARBA00023136"/>
    </source>
</evidence>
<keyword evidence="6" id="KW-0130">Cell adhesion</keyword>
<evidence type="ECO:0000256" key="10">
    <source>
        <dbReference type="ARBA" id="ARBA00023180"/>
    </source>
</evidence>
<dbReference type="InterPro" id="IPR015919">
    <property type="entry name" value="Cadherin-like_sf"/>
</dbReference>
<keyword evidence="5 14" id="KW-0106">Calcium</keyword>
<sequence>MGSSLQILHKNVPKLTRNEGVGEVSEDVLVGDMKKGSPKKDEQRNGIRREDDSGDPIDSSRHPTSPSLSVSSHSPNVTARIKVQDVNEHAPEFTQASYKVEAEEGRLYPELLTVTAADSDCSPKFGDVCKYEILNDDAPFIINSEGILKNTEPLNYERSHNHILSVVAYDCGMRRSEPVMVNIKVNRVCHIGWKAGGISGDSDSKLGYECM</sequence>
<dbReference type="CDD" id="cd11304">
    <property type="entry name" value="Cadherin_repeat"/>
    <property type="match status" value="1"/>
</dbReference>
<feature type="compositionally biased region" description="Low complexity" evidence="15">
    <location>
        <begin position="62"/>
        <end position="75"/>
    </location>
</feature>
<dbReference type="GO" id="GO:0045211">
    <property type="term" value="C:postsynaptic membrane"/>
    <property type="evidence" value="ECO:0007669"/>
    <property type="project" value="UniProtKB-SubCell"/>
</dbReference>
<evidence type="ECO:0000256" key="7">
    <source>
        <dbReference type="ARBA" id="ARBA00022989"/>
    </source>
</evidence>
<feature type="compositionally biased region" description="Basic and acidic residues" evidence="15">
    <location>
        <begin position="32"/>
        <end position="51"/>
    </location>
</feature>
<feature type="region of interest" description="Disordered" evidence="15">
    <location>
        <begin position="1"/>
        <end position="76"/>
    </location>
</feature>
<dbReference type="GO" id="GO:0005509">
    <property type="term" value="F:calcium ion binding"/>
    <property type="evidence" value="ECO:0007669"/>
    <property type="project" value="UniProtKB-UniRule"/>
</dbReference>
<evidence type="ECO:0000256" key="1">
    <source>
        <dbReference type="ARBA" id="ARBA00022475"/>
    </source>
</evidence>
<dbReference type="SUPFAM" id="SSF49313">
    <property type="entry name" value="Cadherin-like"/>
    <property type="match status" value="1"/>
</dbReference>
<keyword evidence="9" id="KW-0472">Membrane</keyword>
<evidence type="ECO:0000256" key="8">
    <source>
        <dbReference type="ARBA" id="ARBA00023018"/>
    </source>
</evidence>
<dbReference type="GO" id="GO:0050806">
    <property type="term" value="P:positive regulation of synaptic transmission"/>
    <property type="evidence" value="ECO:0007669"/>
    <property type="project" value="TreeGrafter"/>
</dbReference>
<evidence type="ECO:0000256" key="11">
    <source>
        <dbReference type="ARBA" id="ARBA00023257"/>
    </source>
</evidence>
<dbReference type="AlphaFoldDB" id="A0A7R9GDX5"/>
<keyword evidence="8" id="KW-0770">Synapse</keyword>
<accession>A0A7R9GDX5</accession>
<dbReference type="EMBL" id="OA882966">
    <property type="protein sequence ID" value="CAD7277523.1"/>
    <property type="molecule type" value="Genomic_DNA"/>
</dbReference>
<proteinExistence type="inferred from homology"/>
<evidence type="ECO:0000256" key="12">
    <source>
        <dbReference type="ARBA" id="ARBA00035006"/>
    </source>
</evidence>
<dbReference type="FunFam" id="2.60.40.60:FF:000025">
    <property type="entry name" value="Calsyntenin 1"/>
    <property type="match status" value="1"/>
</dbReference>
<dbReference type="OrthoDB" id="10012272at2759"/>
<keyword evidence="1" id="KW-1003">Cell membrane</keyword>
<feature type="domain" description="Cadherin" evidence="16">
    <location>
        <begin position="94"/>
        <end position="185"/>
    </location>
</feature>
<keyword evidence="18" id="KW-1185">Reference proteome</keyword>
<dbReference type="GO" id="GO:0007156">
    <property type="term" value="P:homophilic cell adhesion via plasma membrane adhesion molecules"/>
    <property type="evidence" value="ECO:0007669"/>
    <property type="project" value="InterPro"/>
</dbReference>
<evidence type="ECO:0000256" key="2">
    <source>
        <dbReference type="ARBA" id="ARBA00022692"/>
    </source>
</evidence>
<evidence type="ECO:0000259" key="16">
    <source>
        <dbReference type="PROSITE" id="PS50268"/>
    </source>
</evidence>
<dbReference type="PANTHER" id="PTHR14139:SF2">
    <property type="entry name" value="CALSYNTENIN-1"/>
    <property type="match status" value="1"/>
</dbReference>
<organism evidence="17">
    <name type="scientific">Notodromas monacha</name>
    <dbReference type="NCBI Taxonomy" id="399045"/>
    <lineage>
        <taxon>Eukaryota</taxon>
        <taxon>Metazoa</taxon>
        <taxon>Ecdysozoa</taxon>
        <taxon>Arthropoda</taxon>
        <taxon>Crustacea</taxon>
        <taxon>Oligostraca</taxon>
        <taxon>Ostracoda</taxon>
        <taxon>Podocopa</taxon>
        <taxon>Podocopida</taxon>
        <taxon>Cypridocopina</taxon>
        <taxon>Cypridoidea</taxon>
        <taxon>Cyprididae</taxon>
        <taxon>Notodromas</taxon>
    </lineage>
</organism>
<dbReference type="EMBL" id="CAJPEX010000929">
    <property type="protein sequence ID" value="CAG0917675.1"/>
    <property type="molecule type" value="Genomic_DNA"/>
</dbReference>